<dbReference type="PANTHER" id="PTHR36206:SF12">
    <property type="entry name" value="ASPERCRYPTIN BIOSYNTHESIS CLUSTER-SPECIFIC TRANSCRIPTION REGULATOR ATNN-RELATED"/>
    <property type="match status" value="1"/>
</dbReference>
<keyword evidence="2" id="KW-0862">Zinc</keyword>
<keyword evidence="1" id="KW-0479">Metal-binding</keyword>
<evidence type="ECO:0000256" key="2">
    <source>
        <dbReference type="ARBA" id="ARBA00022833"/>
    </source>
</evidence>
<protein>
    <submittedName>
        <fullName evidence="7">Uncharacterized protein</fullName>
    </submittedName>
</protein>
<dbReference type="PANTHER" id="PTHR36206">
    <property type="entry name" value="ASPERCRYPTIN BIOSYNTHESIS CLUSTER-SPECIFIC TRANSCRIPTION REGULATOR ATNN-RELATED"/>
    <property type="match status" value="1"/>
</dbReference>
<name>A0A9P8UWA4_9PEZI</name>
<keyword evidence="8" id="KW-1185">Reference proteome</keyword>
<evidence type="ECO:0000313" key="8">
    <source>
        <dbReference type="Proteomes" id="UP000758603"/>
    </source>
</evidence>
<dbReference type="GeneID" id="70128154"/>
<keyword evidence="6" id="KW-0539">Nucleus</keyword>
<dbReference type="Gene3D" id="3.40.50.300">
    <property type="entry name" value="P-loop containing nucleotide triphosphate hydrolases"/>
    <property type="match status" value="1"/>
</dbReference>
<dbReference type="InterPro" id="IPR052360">
    <property type="entry name" value="Transcr_Regulatory_Proteins"/>
</dbReference>
<dbReference type="RefSeq" id="XP_045964590.1">
    <property type="nucleotide sequence ID" value="XM_046099262.1"/>
</dbReference>
<dbReference type="InterPro" id="IPR021858">
    <property type="entry name" value="Fun_TF"/>
</dbReference>
<dbReference type="AlphaFoldDB" id="A0A9P8UWA4"/>
<evidence type="ECO:0000256" key="3">
    <source>
        <dbReference type="ARBA" id="ARBA00023015"/>
    </source>
</evidence>
<evidence type="ECO:0000256" key="6">
    <source>
        <dbReference type="ARBA" id="ARBA00023242"/>
    </source>
</evidence>
<keyword evidence="4" id="KW-0238">DNA-binding</keyword>
<evidence type="ECO:0000256" key="4">
    <source>
        <dbReference type="ARBA" id="ARBA00023125"/>
    </source>
</evidence>
<dbReference type="Proteomes" id="UP000758603">
    <property type="component" value="Unassembled WGS sequence"/>
</dbReference>
<proteinExistence type="predicted"/>
<evidence type="ECO:0000313" key="7">
    <source>
        <dbReference type="EMBL" id="KAH6660459.1"/>
    </source>
</evidence>
<reference evidence="7" key="1">
    <citation type="journal article" date="2021" name="Nat. Commun.">
        <title>Genetic determinants of endophytism in the Arabidopsis root mycobiome.</title>
        <authorList>
            <person name="Mesny F."/>
            <person name="Miyauchi S."/>
            <person name="Thiergart T."/>
            <person name="Pickel B."/>
            <person name="Atanasova L."/>
            <person name="Karlsson M."/>
            <person name="Huettel B."/>
            <person name="Barry K.W."/>
            <person name="Haridas S."/>
            <person name="Chen C."/>
            <person name="Bauer D."/>
            <person name="Andreopoulos W."/>
            <person name="Pangilinan J."/>
            <person name="LaButti K."/>
            <person name="Riley R."/>
            <person name="Lipzen A."/>
            <person name="Clum A."/>
            <person name="Drula E."/>
            <person name="Henrissat B."/>
            <person name="Kohler A."/>
            <person name="Grigoriev I.V."/>
            <person name="Martin F.M."/>
            <person name="Hacquard S."/>
        </authorList>
    </citation>
    <scope>NUCLEOTIDE SEQUENCE</scope>
    <source>
        <strain evidence="7">MPI-SDFR-AT-0073</strain>
    </source>
</reference>
<organism evidence="7 8">
    <name type="scientific">Truncatella angustata</name>
    <dbReference type="NCBI Taxonomy" id="152316"/>
    <lineage>
        <taxon>Eukaryota</taxon>
        <taxon>Fungi</taxon>
        <taxon>Dikarya</taxon>
        <taxon>Ascomycota</taxon>
        <taxon>Pezizomycotina</taxon>
        <taxon>Sordariomycetes</taxon>
        <taxon>Xylariomycetidae</taxon>
        <taxon>Amphisphaeriales</taxon>
        <taxon>Sporocadaceae</taxon>
        <taxon>Truncatella</taxon>
    </lineage>
</organism>
<keyword evidence="5" id="KW-0804">Transcription</keyword>
<dbReference type="EMBL" id="JAGPXC010000001">
    <property type="protein sequence ID" value="KAH6660459.1"/>
    <property type="molecule type" value="Genomic_DNA"/>
</dbReference>
<dbReference type="OrthoDB" id="3598904at2759"/>
<accession>A0A9P8UWA4</accession>
<sequence>MSDLDLSLFSYFRFVSGMEFALFFDDPTWERRALQIAHSEPTILHAVLAISALSRHQNSGGKFWNDSSQPCSVLEYSTKQYNLAIQCLTSRLGKPAEHTNILIIGSLLFIHIEFMRGSQESVFLHLHGASALLKSLKEYSYETEYLEAALAYIEAQLHGLLSYEATKTCQSMIRQPDPASFIYPASVAKALDQQDHFTVIDVPDIFRRETYSLTTDRDIELVLRCILAIIPSHVDPATEEILKLAKKVDSDVNRTVVGPTTSTSPSNKASTMNGNSLQANHDFDSCATALAYHEAARMPREHTWTMLAKDLKTSAAVLPMQTTPERPNSSANRIVMTEHGHAYDFTSGGEVPNDFGGENGLPSSGARSKPTIESQKSLSMLLNAYKGSPYVVEIKDIVDIEFDSPPFEGDIMIYIRIQCNES</sequence>
<keyword evidence="3" id="KW-0805">Transcription regulation</keyword>
<dbReference type="GO" id="GO:0003677">
    <property type="term" value="F:DNA binding"/>
    <property type="evidence" value="ECO:0007669"/>
    <property type="project" value="UniProtKB-KW"/>
</dbReference>
<evidence type="ECO:0000256" key="1">
    <source>
        <dbReference type="ARBA" id="ARBA00022723"/>
    </source>
</evidence>
<dbReference type="Pfam" id="PF11951">
    <property type="entry name" value="Fungal_trans_2"/>
    <property type="match status" value="1"/>
</dbReference>
<evidence type="ECO:0000256" key="5">
    <source>
        <dbReference type="ARBA" id="ARBA00023163"/>
    </source>
</evidence>
<dbReference type="InterPro" id="IPR027417">
    <property type="entry name" value="P-loop_NTPase"/>
</dbReference>
<dbReference type="GO" id="GO:0046872">
    <property type="term" value="F:metal ion binding"/>
    <property type="evidence" value="ECO:0007669"/>
    <property type="project" value="UniProtKB-KW"/>
</dbReference>
<gene>
    <name evidence="7" type="ORF">BKA67DRAFT_530552</name>
</gene>
<comment type="caution">
    <text evidence="7">The sequence shown here is derived from an EMBL/GenBank/DDBJ whole genome shotgun (WGS) entry which is preliminary data.</text>
</comment>